<dbReference type="Proteomes" id="UP000217215">
    <property type="component" value="Chromosome"/>
</dbReference>
<evidence type="ECO:0000313" key="3">
    <source>
        <dbReference type="Proteomes" id="UP000217215"/>
    </source>
</evidence>
<feature type="compositionally biased region" description="Acidic residues" evidence="1">
    <location>
        <begin position="153"/>
        <end position="165"/>
    </location>
</feature>
<reference evidence="2 3" key="1">
    <citation type="submission" date="2016-07" db="EMBL/GenBank/DDBJ databases">
        <title>High microdiversification within the ubiquitous acI lineage of Actinobacteria.</title>
        <authorList>
            <person name="Neuenschwander S.M."/>
            <person name="Salcher M."/>
            <person name="Ghai R."/>
            <person name="Pernthaler J."/>
        </authorList>
    </citation>
    <scope>NUCLEOTIDE SEQUENCE [LARGE SCALE GENOMIC DNA]</scope>
    <source>
        <strain evidence="2">MMS-IA-56</strain>
    </source>
</reference>
<feature type="compositionally biased region" description="Basic and acidic residues" evidence="1">
    <location>
        <begin position="141"/>
        <end position="152"/>
    </location>
</feature>
<sequence>MLFYLALNERGHTMTPNTTPDPSPKPEWFELTENQTPSAGLRKVNKVLPITTLVVAGGLLLGGSLFANANNESSIPTENSVATQSAVASAPAPTAASVSNNSAAVTPAKPTTVKTVTGANGLPMPVVTNVPQRGDDDDDEHEGRKRGDRERDHDDDDQDEDEDDD</sequence>
<organism evidence="2 3">
    <name type="scientific">Candidatus Planktophila sulfonica</name>
    <dbReference type="NCBI Taxonomy" id="1884904"/>
    <lineage>
        <taxon>Bacteria</taxon>
        <taxon>Bacillati</taxon>
        <taxon>Actinomycetota</taxon>
        <taxon>Actinomycetes</taxon>
        <taxon>Candidatus Nanopelagicales</taxon>
        <taxon>Candidatus Nanopelagicaceae</taxon>
        <taxon>Candidatus Planktophila</taxon>
    </lineage>
</organism>
<protein>
    <submittedName>
        <fullName evidence="2">Uncharacterized protein</fullName>
    </submittedName>
</protein>
<dbReference type="AlphaFoldDB" id="A0A249KI16"/>
<name>A0A249KI16_9ACTN</name>
<proteinExistence type="predicted"/>
<evidence type="ECO:0000256" key="1">
    <source>
        <dbReference type="SAM" id="MobiDB-lite"/>
    </source>
</evidence>
<dbReference type="EMBL" id="CP016773">
    <property type="protein sequence ID" value="ASY16458.1"/>
    <property type="molecule type" value="Genomic_DNA"/>
</dbReference>
<evidence type="ECO:0000313" key="2">
    <source>
        <dbReference type="EMBL" id="ASY16458.1"/>
    </source>
</evidence>
<keyword evidence="3" id="KW-1185">Reference proteome</keyword>
<feature type="compositionally biased region" description="Low complexity" evidence="1">
    <location>
        <begin position="93"/>
        <end position="117"/>
    </location>
</feature>
<dbReference type="KEGG" id="psuf:A1sIA56_06145"/>
<feature type="region of interest" description="Disordered" evidence="1">
    <location>
        <begin position="93"/>
        <end position="165"/>
    </location>
</feature>
<accession>A0A249KI16</accession>
<gene>
    <name evidence="2" type="ORF">A1sIA56_06145</name>
</gene>